<gene>
    <name evidence="1" type="ORF">HNR07_003397</name>
</gene>
<evidence type="ECO:0000313" key="1">
    <source>
        <dbReference type="EMBL" id="MBB5492260.1"/>
    </source>
</evidence>
<accession>A0A840W5L8</accession>
<organism evidence="1 2">
    <name type="scientific">Nocardiopsis metallicus</name>
    <dbReference type="NCBI Taxonomy" id="179819"/>
    <lineage>
        <taxon>Bacteria</taxon>
        <taxon>Bacillati</taxon>
        <taxon>Actinomycetota</taxon>
        <taxon>Actinomycetes</taxon>
        <taxon>Streptosporangiales</taxon>
        <taxon>Nocardiopsidaceae</taxon>
        <taxon>Nocardiopsis</taxon>
    </lineage>
</organism>
<dbReference type="AlphaFoldDB" id="A0A840W5L8"/>
<comment type="caution">
    <text evidence="1">The sequence shown here is derived from an EMBL/GenBank/DDBJ whole genome shotgun (WGS) entry which is preliminary data.</text>
</comment>
<reference evidence="1 2" key="1">
    <citation type="submission" date="2020-08" db="EMBL/GenBank/DDBJ databases">
        <title>Sequencing the genomes of 1000 actinobacteria strains.</title>
        <authorList>
            <person name="Klenk H.-P."/>
        </authorList>
    </citation>
    <scope>NUCLEOTIDE SEQUENCE [LARGE SCALE GENOMIC DNA]</scope>
    <source>
        <strain evidence="1 2">DSM 44598</strain>
    </source>
</reference>
<proteinExistence type="predicted"/>
<evidence type="ECO:0000313" key="2">
    <source>
        <dbReference type="Proteomes" id="UP000579647"/>
    </source>
</evidence>
<dbReference type="Proteomes" id="UP000579647">
    <property type="component" value="Unassembled WGS sequence"/>
</dbReference>
<keyword evidence="2" id="KW-1185">Reference proteome</keyword>
<sequence>MALEINAAYVQARFGPLAVTPNQVRQVHQSGPGAVITADLVSSRYQAHAPGELDPRQNARLVVFTHQDLQHLVNKQHTLDWKRLAQDATTALRQDMHDWPSAWFASATVVALRAALATEGFWPHTRTYITDGEEARAIQTLVFTPDPRVLMSIDLPALPQGPVMCEARLMSDRYAELTYAQGPVCTDTAPDIAQGLAGEARAVLNHM</sequence>
<name>A0A840W5L8_9ACTN</name>
<dbReference type="EMBL" id="JACHDO010000001">
    <property type="protein sequence ID" value="MBB5492260.1"/>
    <property type="molecule type" value="Genomic_DNA"/>
</dbReference>
<protein>
    <submittedName>
        <fullName evidence="1">Uncharacterized protein</fullName>
    </submittedName>
</protein>
<dbReference type="RefSeq" id="WP_184365763.1">
    <property type="nucleotide sequence ID" value="NZ_BAAAKM010000139.1"/>
</dbReference>